<accession>A0AAN6SZ53</accession>
<feature type="chain" id="PRO_5042871506" description="DUF7136 domain-containing protein" evidence="2">
    <location>
        <begin position="25"/>
        <end position="285"/>
    </location>
</feature>
<evidence type="ECO:0000313" key="4">
    <source>
        <dbReference type="EMBL" id="KAK4098803.1"/>
    </source>
</evidence>
<keyword evidence="2" id="KW-0732">Signal</keyword>
<reference evidence="4" key="1">
    <citation type="journal article" date="2023" name="Mol. Phylogenet. Evol.">
        <title>Genome-scale phylogeny and comparative genomics of the fungal order Sordariales.</title>
        <authorList>
            <person name="Hensen N."/>
            <person name="Bonometti L."/>
            <person name="Westerberg I."/>
            <person name="Brannstrom I.O."/>
            <person name="Guillou S."/>
            <person name="Cros-Aarteil S."/>
            <person name="Calhoun S."/>
            <person name="Haridas S."/>
            <person name="Kuo A."/>
            <person name="Mondo S."/>
            <person name="Pangilinan J."/>
            <person name="Riley R."/>
            <person name="LaButti K."/>
            <person name="Andreopoulos B."/>
            <person name="Lipzen A."/>
            <person name="Chen C."/>
            <person name="Yan M."/>
            <person name="Daum C."/>
            <person name="Ng V."/>
            <person name="Clum A."/>
            <person name="Steindorff A."/>
            <person name="Ohm R.A."/>
            <person name="Martin F."/>
            <person name="Silar P."/>
            <person name="Natvig D.O."/>
            <person name="Lalanne C."/>
            <person name="Gautier V."/>
            <person name="Ament-Velasquez S.L."/>
            <person name="Kruys A."/>
            <person name="Hutchinson M.I."/>
            <person name="Powell A.J."/>
            <person name="Barry K."/>
            <person name="Miller A.N."/>
            <person name="Grigoriev I.V."/>
            <person name="Debuchy R."/>
            <person name="Gladieux P."/>
            <person name="Hiltunen Thoren M."/>
            <person name="Johannesson H."/>
        </authorList>
    </citation>
    <scope>NUCLEOTIDE SEQUENCE</scope>
    <source>
        <strain evidence="4">CBS 757.83</strain>
    </source>
</reference>
<evidence type="ECO:0000313" key="5">
    <source>
        <dbReference type="Proteomes" id="UP001305647"/>
    </source>
</evidence>
<dbReference type="AlphaFoldDB" id="A0AAN6SZ53"/>
<gene>
    <name evidence="4" type="ORF">N658DRAFT_499045</name>
</gene>
<dbReference type="Pfam" id="PF23584">
    <property type="entry name" value="DUF7136"/>
    <property type="match status" value="1"/>
</dbReference>
<feature type="transmembrane region" description="Helical" evidence="1">
    <location>
        <begin position="265"/>
        <end position="284"/>
    </location>
</feature>
<dbReference type="PROSITE" id="PS51257">
    <property type="entry name" value="PROKAR_LIPOPROTEIN"/>
    <property type="match status" value="1"/>
</dbReference>
<keyword evidence="5" id="KW-1185">Reference proteome</keyword>
<proteinExistence type="predicted"/>
<evidence type="ECO:0000256" key="1">
    <source>
        <dbReference type="SAM" id="Phobius"/>
    </source>
</evidence>
<keyword evidence="1" id="KW-0472">Membrane</keyword>
<organism evidence="4 5">
    <name type="scientific">Parathielavia hyrcaniae</name>
    <dbReference type="NCBI Taxonomy" id="113614"/>
    <lineage>
        <taxon>Eukaryota</taxon>
        <taxon>Fungi</taxon>
        <taxon>Dikarya</taxon>
        <taxon>Ascomycota</taxon>
        <taxon>Pezizomycotina</taxon>
        <taxon>Sordariomycetes</taxon>
        <taxon>Sordariomycetidae</taxon>
        <taxon>Sordariales</taxon>
        <taxon>Chaetomiaceae</taxon>
        <taxon>Parathielavia</taxon>
    </lineage>
</organism>
<protein>
    <recommendedName>
        <fullName evidence="3">DUF7136 domain-containing protein</fullName>
    </recommendedName>
</protein>
<dbReference type="InterPro" id="IPR055560">
    <property type="entry name" value="DUF7136"/>
</dbReference>
<dbReference type="Proteomes" id="UP001305647">
    <property type="component" value="Unassembled WGS sequence"/>
</dbReference>
<dbReference type="EMBL" id="MU863655">
    <property type="protein sequence ID" value="KAK4098803.1"/>
    <property type="molecule type" value="Genomic_DNA"/>
</dbReference>
<feature type="signal peptide" evidence="2">
    <location>
        <begin position="1"/>
        <end position="24"/>
    </location>
</feature>
<evidence type="ECO:0000256" key="2">
    <source>
        <dbReference type="SAM" id="SignalP"/>
    </source>
</evidence>
<comment type="caution">
    <text evidence="4">The sequence shown here is derived from an EMBL/GenBank/DDBJ whole genome shotgun (WGS) entry which is preliminary data.</text>
</comment>
<name>A0AAN6SZ53_9PEZI</name>
<sequence length="285" mass="30132">MRLPAQAPWSLAASLACFSAVAHAGGVLEVDLVFPRNETYAPGADIPVVFAYQNGEADFARYLEPSINYHLWNLSDGNTVNSSYGEHKWASANFSSHKPGEPFFLHGFHGLFKPGMEGRWRLSWQVSWTICGEDVNEDDPAGPVWASNSYLQSVEYTISKDGRAADLVAATADDATCTPAFGVAINATDEVRQVPERGTLEGGTCAVVNHSAPAPNPCQVEVSSAAAASISASWTATLCSPWGKLTMPEDTPANCPSENGGAQRFAVAGVATLAVAFGGFGFLLS</sequence>
<evidence type="ECO:0000259" key="3">
    <source>
        <dbReference type="Pfam" id="PF23584"/>
    </source>
</evidence>
<keyword evidence="1" id="KW-0812">Transmembrane</keyword>
<feature type="domain" description="DUF7136" evidence="3">
    <location>
        <begin position="25"/>
        <end position="241"/>
    </location>
</feature>
<reference evidence="4" key="2">
    <citation type="submission" date="2023-05" db="EMBL/GenBank/DDBJ databases">
        <authorList>
            <consortium name="Lawrence Berkeley National Laboratory"/>
            <person name="Steindorff A."/>
            <person name="Hensen N."/>
            <person name="Bonometti L."/>
            <person name="Westerberg I."/>
            <person name="Brannstrom I.O."/>
            <person name="Guillou S."/>
            <person name="Cros-Aarteil S."/>
            <person name="Calhoun S."/>
            <person name="Haridas S."/>
            <person name="Kuo A."/>
            <person name="Mondo S."/>
            <person name="Pangilinan J."/>
            <person name="Riley R."/>
            <person name="Labutti K."/>
            <person name="Andreopoulos B."/>
            <person name="Lipzen A."/>
            <person name="Chen C."/>
            <person name="Yanf M."/>
            <person name="Daum C."/>
            <person name="Ng V."/>
            <person name="Clum A."/>
            <person name="Ohm R."/>
            <person name="Martin F."/>
            <person name="Silar P."/>
            <person name="Natvig D."/>
            <person name="Lalanne C."/>
            <person name="Gautier V."/>
            <person name="Ament-Velasquez S.L."/>
            <person name="Kruys A."/>
            <person name="Hutchinson M.I."/>
            <person name="Powell A.J."/>
            <person name="Barry K."/>
            <person name="Miller A.N."/>
            <person name="Grigoriev I.V."/>
            <person name="Debuchy R."/>
            <person name="Gladieux P."/>
            <person name="Thoren M.H."/>
            <person name="Johannesson H."/>
        </authorList>
    </citation>
    <scope>NUCLEOTIDE SEQUENCE</scope>
    <source>
        <strain evidence="4">CBS 757.83</strain>
    </source>
</reference>
<keyword evidence="1" id="KW-1133">Transmembrane helix</keyword>